<keyword evidence="2" id="KW-1185">Reference proteome</keyword>
<evidence type="ECO:0000313" key="2">
    <source>
        <dbReference type="Proteomes" id="UP000829398"/>
    </source>
</evidence>
<sequence length="304" mass="33119">MTEEEEWVKTAMSDDSIVVEMLLRLHQAEPRPAPRLAPRKKGAAPVLQLEWSVRQRRSRQKVRRKKGDATRASPTTPLSWSGATSVSGGAADGGFEESSKPSKPIDNARSKVVATGETTAAKRSRKKKTLAELKEEEGLLLKERRNLKNLDVLSQQSMQIVRASASQEAILNPHYQMKVLCDPSCMILSKHGGCNDVKPLPPHGSSEVEGGSIGSSFLLPDLNLPVDPDSGSGNLYGTGAMQLRLKNQIPSLATPRSIFKILKPEVSSNVSAANFAGNVCKNKVHIDITYQSREADGRYKGARK</sequence>
<reference evidence="2" key="1">
    <citation type="journal article" date="2023" name="Hortic. Res.">
        <title>A chromosome-level phased genome enabling allele-level studies in sweet orange: a case study on citrus Huanglongbing tolerance.</title>
        <authorList>
            <person name="Wu B."/>
            <person name="Yu Q."/>
            <person name="Deng Z."/>
            <person name="Duan Y."/>
            <person name="Luo F."/>
            <person name="Gmitter F. Jr."/>
        </authorList>
    </citation>
    <scope>NUCLEOTIDE SEQUENCE [LARGE SCALE GENOMIC DNA]</scope>
    <source>
        <strain evidence="2">cv. Valencia</strain>
    </source>
</reference>
<organism evidence="1 2">
    <name type="scientific">Citrus sinensis</name>
    <name type="common">Sweet orange</name>
    <name type="synonym">Citrus aurantium var. sinensis</name>
    <dbReference type="NCBI Taxonomy" id="2711"/>
    <lineage>
        <taxon>Eukaryota</taxon>
        <taxon>Viridiplantae</taxon>
        <taxon>Streptophyta</taxon>
        <taxon>Embryophyta</taxon>
        <taxon>Tracheophyta</taxon>
        <taxon>Spermatophyta</taxon>
        <taxon>Magnoliopsida</taxon>
        <taxon>eudicotyledons</taxon>
        <taxon>Gunneridae</taxon>
        <taxon>Pentapetalae</taxon>
        <taxon>rosids</taxon>
        <taxon>malvids</taxon>
        <taxon>Sapindales</taxon>
        <taxon>Rutaceae</taxon>
        <taxon>Aurantioideae</taxon>
        <taxon>Citrus</taxon>
    </lineage>
</organism>
<comment type="caution">
    <text evidence="1">The sequence shown here is derived from an EMBL/GenBank/DDBJ whole genome shotgun (WGS) entry which is preliminary data.</text>
</comment>
<protein>
    <submittedName>
        <fullName evidence="1">Uncharacterized protein</fullName>
    </submittedName>
</protein>
<gene>
    <name evidence="1" type="ORF">KPL71_021102</name>
</gene>
<dbReference type="Proteomes" id="UP000829398">
    <property type="component" value="Chromosome 7"/>
</dbReference>
<accession>A0ACB8JCX7</accession>
<dbReference type="EMBL" id="CM039176">
    <property type="protein sequence ID" value="KAH9715559.1"/>
    <property type="molecule type" value="Genomic_DNA"/>
</dbReference>
<evidence type="ECO:0000313" key="1">
    <source>
        <dbReference type="EMBL" id="KAH9715559.1"/>
    </source>
</evidence>
<proteinExistence type="predicted"/>
<name>A0ACB8JCX7_CITSI</name>